<dbReference type="GO" id="GO:0072542">
    <property type="term" value="F:protein phosphatase activator activity"/>
    <property type="evidence" value="ECO:0007669"/>
    <property type="project" value="TreeGrafter"/>
</dbReference>
<evidence type="ECO:0000256" key="2">
    <source>
        <dbReference type="PIRNR" id="PIRNR028043"/>
    </source>
</evidence>
<dbReference type="GO" id="GO:0005634">
    <property type="term" value="C:nucleus"/>
    <property type="evidence" value="ECO:0007669"/>
    <property type="project" value="TreeGrafter"/>
</dbReference>
<organism evidence="4 5">
    <name type="scientific">Cyclopterus lumpus</name>
    <name type="common">Lumpsucker</name>
    <dbReference type="NCBI Taxonomy" id="8103"/>
    <lineage>
        <taxon>Eukaryota</taxon>
        <taxon>Metazoa</taxon>
        <taxon>Chordata</taxon>
        <taxon>Craniata</taxon>
        <taxon>Vertebrata</taxon>
        <taxon>Euteleostomi</taxon>
        <taxon>Actinopterygii</taxon>
        <taxon>Neopterygii</taxon>
        <taxon>Teleostei</taxon>
        <taxon>Neoteleostei</taxon>
        <taxon>Acanthomorphata</taxon>
        <taxon>Eupercaria</taxon>
        <taxon>Perciformes</taxon>
        <taxon>Cottioidei</taxon>
        <taxon>Cottales</taxon>
        <taxon>Cyclopteridae</taxon>
        <taxon>Cyclopterus</taxon>
    </lineage>
</organism>
<dbReference type="Ensembl" id="ENSCLMT00005036227.1">
    <property type="protein sequence ID" value="ENSCLMP00005034808.1"/>
    <property type="gene ID" value="ENSCLMG00005015488.1"/>
</dbReference>
<name>A0A8C2ZZW2_CYCLU</name>
<dbReference type="GO" id="GO:0000159">
    <property type="term" value="C:protein phosphatase type 2A complex"/>
    <property type="evidence" value="ECO:0007669"/>
    <property type="project" value="UniProtKB-UniRule"/>
</dbReference>
<dbReference type="PANTHER" id="PTHR10257:SF6">
    <property type="entry name" value="SERINE_THREONINE-PROTEIN PHOSPHATASE 2A 56 KDA REGULATORY SUBUNIT ALPHA ISOFORM"/>
    <property type="match status" value="1"/>
</dbReference>
<dbReference type="FunFam" id="1.25.10.10:FF:000688">
    <property type="entry name" value="Serine/threonine protein phosphatase 2A regulatory subunit"/>
    <property type="match status" value="1"/>
</dbReference>
<feature type="region of interest" description="Disordered" evidence="3">
    <location>
        <begin position="24"/>
        <end position="61"/>
    </location>
</feature>
<evidence type="ECO:0000256" key="3">
    <source>
        <dbReference type="SAM" id="MobiDB-lite"/>
    </source>
</evidence>
<proteinExistence type="inferred from homology"/>
<dbReference type="InterPro" id="IPR011989">
    <property type="entry name" value="ARM-like"/>
</dbReference>
<dbReference type="GO" id="GO:0007165">
    <property type="term" value="P:signal transduction"/>
    <property type="evidence" value="ECO:0007669"/>
    <property type="project" value="InterPro"/>
</dbReference>
<dbReference type="Pfam" id="PF01603">
    <property type="entry name" value="B56"/>
    <property type="match status" value="1"/>
</dbReference>
<reference evidence="4" key="2">
    <citation type="submission" date="2025-09" db="UniProtKB">
        <authorList>
            <consortium name="Ensembl"/>
        </authorList>
    </citation>
    <scope>IDENTIFICATION</scope>
</reference>
<feature type="compositionally biased region" description="Low complexity" evidence="3">
    <location>
        <begin position="454"/>
        <end position="471"/>
    </location>
</feature>
<dbReference type="InterPro" id="IPR002554">
    <property type="entry name" value="PP2A_B56"/>
</dbReference>
<dbReference type="FunFam" id="1.25.10.10:FF:000353">
    <property type="entry name" value="Serine/threonine-protein phosphatase 2A 56 kDa regulatory subunit"/>
    <property type="match status" value="1"/>
</dbReference>
<feature type="region of interest" description="Disordered" evidence="3">
    <location>
        <begin position="447"/>
        <end position="502"/>
    </location>
</feature>
<dbReference type="AlphaFoldDB" id="A0A8C2ZZW2"/>
<dbReference type="PIRSF" id="PIRSF028043">
    <property type="entry name" value="PP2A_B56"/>
    <property type="match status" value="1"/>
</dbReference>
<protein>
    <recommendedName>
        <fullName evidence="2">Serine/threonine protein phosphatase 2A regulatory subunit</fullName>
    </recommendedName>
</protein>
<gene>
    <name evidence="4" type="primary">ppp2r5a</name>
</gene>
<evidence type="ECO:0000313" key="5">
    <source>
        <dbReference type="Proteomes" id="UP000694565"/>
    </source>
</evidence>
<evidence type="ECO:0000256" key="1">
    <source>
        <dbReference type="ARBA" id="ARBA00009745"/>
    </source>
</evidence>
<keyword evidence="5" id="KW-1185">Reference proteome</keyword>
<dbReference type="Gene3D" id="1.25.10.10">
    <property type="entry name" value="Leucine-rich Repeat Variant"/>
    <property type="match status" value="1"/>
</dbReference>
<dbReference type="Proteomes" id="UP000694565">
    <property type="component" value="Unplaced"/>
</dbReference>
<comment type="similarity">
    <text evidence="1">Belongs to the phosphatase 2A regulatory subunit B56 family.</text>
</comment>
<dbReference type="PANTHER" id="PTHR10257">
    <property type="entry name" value="SERINE/THREONINE PROTEIN PHOSPHATASE 2A PP2A REGULATORY SUBUNIT B"/>
    <property type="match status" value="1"/>
</dbReference>
<dbReference type="InterPro" id="IPR016024">
    <property type="entry name" value="ARM-type_fold"/>
</dbReference>
<dbReference type="GeneTree" id="ENSGT01030000234620"/>
<accession>A0A8C2ZZW2</accession>
<dbReference type="SUPFAM" id="SSF48371">
    <property type="entry name" value="ARM repeat"/>
    <property type="match status" value="1"/>
</dbReference>
<evidence type="ECO:0000313" key="4">
    <source>
        <dbReference type="Ensembl" id="ENSCLMP00005034808.1"/>
    </source>
</evidence>
<sequence length="502" mass="57938">YMNVPGQPPFVTFKVDGFTRKSMRKAQKQRKSQGSSQYRTQSAPVELSPLPQLKDAPSTEQQELFTQKLQQCCMLFDFLDSVMDLKSKEIKRATLNELVDYVSTNRGVLVESTYPEITNMICTNIFRTLPPSDNPDFDPEEDEPTLEASWPHIQLVYEFLLRFLENPDFQPSIAKRHIDQKFVLQLLELFDSEDPRERDFLKTILHRIYGKFLGLRAFIRKQINNIFLRIINGFALPLKAEHKQFLMKVLIPLHTAKGLALFHAQLAYCVVQFLEKDPTLTEPVIRGLLKFWPKTCSQKEVMFLGEIEEILDVIEPTQFKKIQEPLFKQISKCVANPHFQVAERALYFWNNEYILSLIEENIDKVLPIMFGSLYRISKEHWNPTIVALVYNVLKTLMEMNCTLFDELTSSYKAERQREKKKEQERDELWKKLDELRLSSAALVQNNSHGLPSVQNNNNNNNNNNSSNNNDNQDTRAEAAAVPTDNKVPDAGVAASESTPCAK</sequence>
<reference evidence="4" key="1">
    <citation type="submission" date="2025-08" db="UniProtKB">
        <authorList>
            <consortium name="Ensembl"/>
        </authorList>
    </citation>
    <scope>IDENTIFICATION</scope>
</reference>
<dbReference type="GO" id="GO:0005829">
    <property type="term" value="C:cytosol"/>
    <property type="evidence" value="ECO:0007669"/>
    <property type="project" value="TreeGrafter"/>
</dbReference>
<feature type="compositionally biased region" description="Polar residues" evidence="3">
    <location>
        <begin position="32"/>
        <end position="43"/>
    </location>
</feature>